<sequence length="226" mass="25484">MSSSSVDNAATKIASGATRLHYVDWLRVLAMCTIFFFHNARLYDYWDWHIKNVDVSRAADIFIDFCNPWLMPLFFILAAASIYSAMKTRTAGGFAKERTLRLLIPIVILGFFVIGPPQVYLERVASGAFSGSFFQFYGTQYFSNGIYGLNDAGNFTLVPMHMWFLWLLFIFSLVLLPLFLYNKQTGRSLGSRLATLFEKPWTLVVPVLLIALSQAILGLEGALTFG</sequence>
<dbReference type="EMBL" id="BARU01016495">
    <property type="protein sequence ID" value="GAH61196.1"/>
    <property type="molecule type" value="Genomic_DNA"/>
</dbReference>
<dbReference type="PANTHER" id="PTHR36927:SF3">
    <property type="entry name" value="GLUCANS BIOSYNTHESIS PROTEIN C"/>
    <property type="match status" value="1"/>
</dbReference>
<name>X1GTG7_9ZZZZ</name>
<keyword evidence="1" id="KW-0472">Membrane</keyword>
<feature type="transmembrane region" description="Helical" evidence="1">
    <location>
        <begin position="98"/>
        <end position="115"/>
    </location>
</feature>
<proteinExistence type="predicted"/>
<dbReference type="Pfam" id="PF01757">
    <property type="entry name" value="Acyl_transf_3"/>
    <property type="match status" value="1"/>
</dbReference>
<dbReference type="PANTHER" id="PTHR36927">
    <property type="entry name" value="BLR4337 PROTEIN"/>
    <property type="match status" value="1"/>
</dbReference>
<feature type="transmembrane region" description="Helical" evidence="1">
    <location>
        <begin position="69"/>
        <end position="86"/>
    </location>
</feature>
<dbReference type="GO" id="GO:0016747">
    <property type="term" value="F:acyltransferase activity, transferring groups other than amino-acyl groups"/>
    <property type="evidence" value="ECO:0007669"/>
    <property type="project" value="InterPro"/>
</dbReference>
<dbReference type="InterPro" id="IPR002656">
    <property type="entry name" value="Acyl_transf_3_dom"/>
</dbReference>
<gene>
    <name evidence="3" type="ORF">S03H2_27407</name>
</gene>
<reference evidence="3" key="1">
    <citation type="journal article" date="2014" name="Front. Microbiol.">
        <title>High frequency of phylogenetically diverse reductive dehalogenase-homologous genes in deep subseafloor sedimentary metagenomes.</title>
        <authorList>
            <person name="Kawai M."/>
            <person name="Futagami T."/>
            <person name="Toyoda A."/>
            <person name="Takaki Y."/>
            <person name="Nishi S."/>
            <person name="Hori S."/>
            <person name="Arai W."/>
            <person name="Tsubouchi T."/>
            <person name="Morono Y."/>
            <person name="Uchiyama I."/>
            <person name="Ito T."/>
            <person name="Fujiyama A."/>
            <person name="Inagaki F."/>
            <person name="Takami H."/>
        </authorList>
    </citation>
    <scope>NUCLEOTIDE SEQUENCE</scope>
    <source>
        <strain evidence="3">Expedition CK06-06</strain>
    </source>
</reference>
<feature type="non-terminal residue" evidence="3">
    <location>
        <position position="226"/>
    </location>
</feature>
<feature type="transmembrane region" description="Helical" evidence="1">
    <location>
        <begin position="163"/>
        <end position="181"/>
    </location>
</feature>
<evidence type="ECO:0000256" key="1">
    <source>
        <dbReference type="SAM" id="Phobius"/>
    </source>
</evidence>
<evidence type="ECO:0000313" key="3">
    <source>
        <dbReference type="EMBL" id="GAH61196.1"/>
    </source>
</evidence>
<dbReference type="InterPro" id="IPR050623">
    <property type="entry name" value="Glucan_succinyl_AcylTrfase"/>
</dbReference>
<feature type="transmembrane region" description="Helical" evidence="1">
    <location>
        <begin position="20"/>
        <end position="38"/>
    </location>
</feature>
<feature type="transmembrane region" description="Helical" evidence="1">
    <location>
        <begin position="201"/>
        <end position="219"/>
    </location>
</feature>
<organism evidence="3">
    <name type="scientific">marine sediment metagenome</name>
    <dbReference type="NCBI Taxonomy" id="412755"/>
    <lineage>
        <taxon>unclassified sequences</taxon>
        <taxon>metagenomes</taxon>
        <taxon>ecological metagenomes</taxon>
    </lineage>
</organism>
<keyword evidence="1" id="KW-0812">Transmembrane</keyword>
<protein>
    <recommendedName>
        <fullName evidence="2">Acyltransferase 3 domain-containing protein</fullName>
    </recommendedName>
</protein>
<keyword evidence="1" id="KW-1133">Transmembrane helix</keyword>
<evidence type="ECO:0000259" key="2">
    <source>
        <dbReference type="Pfam" id="PF01757"/>
    </source>
</evidence>
<comment type="caution">
    <text evidence="3">The sequence shown here is derived from an EMBL/GenBank/DDBJ whole genome shotgun (WGS) entry which is preliminary data.</text>
</comment>
<accession>X1GTG7</accession>
<dbReference type="AlphaFoldDB" id="X1GTG7"/>
<feature type="domain" description="Acyltransferase 3" evidence="2">
    <location>
        <begin position="21"/>
        <end position="188"/>
    </location>
</feature>